<proteinExistence type="predicted"/>
<dbReference type="PANTHER" id="PTHR33067:SF9">
    <property type="entry name" value="RNA-DIRECTED DNA POLYMERASE"/>
    <property type="match status" value="1"/>
</dbReference>
<name>A0A6J1D1L0_MOMCH</name>
<gene>
    <name evidence="3" type="primary">LOC111016198</name>
</gene>
<dbReference type="AlphaFoldDB" id="A0A6J1D1L0"/>
<organism evidence="2 3">
    <name type="scientific">Momordica charantia</name>
    <name type="common">Bitter gourd</name>
    <name type="synonym">Balsam pear</name>
    <dbReference type="NCBI Taxonomy" id="3673"/>
    <lineage>
        <taxon>Eukaryota</taxon>
        <taxon>Viridiplantae</taxon>
        <taxon>Streptophyta</taxon>
        <taxon>Embryophyta</taxon>
        <taxon>Tracheophyta</taxon>
        <taxon>Spermatophyta</taxon>
        <taxon>Magnoliopsida</taxon>
        <taxon>eudicotyledons</taxon>
        <taxon>Gunneridae</taxon>
        <taxon>Pentapetalae</taxon>
        <taxon>rosids</taxon>
        <taxon>fabids</taxon>
        <taxon>Cucurbitales</taxon>
        <taxon>Cucurbitaceae</taxon>
        <taxon>Momordiceae</taxon>
        <taxon>Momordica</taxon>
    </lineage>
</organism>
<dbReference type="Proteomes" id="UP000504603">
    <property type="component" value="Unplaced"/>
</dbReference>
<dbReference type="Gene3D" id="2.40.70.10">
    <property type="entry name" value="Acid Proteases"/>
    <property type="match status" value="1"/>
</dbReference>
<dbReference type="KEGG" id="mcha:111016198"/>
<dbReference type="RefSeq" id="XP_022147186.1">
    <property type="nucleotide sequence ID" value="XM_022291494.1"/>
</dbReference>
<dbReference type="OrthoDB" id="778454at2759"/>
<keyword evidence="2" id="KW-1185">Reference proteome</keyword>
<reference evidence="3" key="1">
    <citation type="submission" date="2025-08" db="UniProtKB">
        <authorList>
            <consortium name="RefSeq"/>
        </authorList>
    </citation>
    <scope>IDENTIFICATION</scope>
    <source>
        <strain evidence="3">OHB3-1</strain>
    </source>
</reference>
<keyword evidence="1" id="KW-0175">Coiled coil</keyword>
<evidence type="ECO:0000313" key="3">
    <source>
        <dbReference type="RefSeq" id="XP_022147186.1"/>
    </source>
</evidence>
<evidence type="ECO:0000256" key="1">
    <source>
        <dbReference type="SAM" id="Coils"/>
    </source>
</evidence>
<dbReference type="PANTHER" id="PTHR33067">
    <property type="entry name" value="RNA-DIRECTED DNA POLYMERASE-RELATED"/>
    <property type="match status" value="1"/>
</dbReference>
<accession>A0A6J1D1L0</accession>
<dbReference type="GeneID" id="111016198"/>
<sequence length="301" mass="33998">MGDLGSFTIPMSIGGKNVGHTLCDLGADINLIPLLVYQKLGIGEARPTTVTLQLADRSITHPEGKSEDVLVQVDKFIFPADFIILDYEVNKEIPIILGRPFLSTGRALIDVHNGELTMRVNDQQVTFILFNSIKFPADIEECSLLRLADDLRSEEMQTEELLDQLEEEITKIFEEKEKEAKLIQGRPNEASSDRVYKKAFESSELKDREQASLQSSVEKASKLELKVLPTHLKYAYLGKAETLAINIAADLAEKKEFRLIEMLKNHKRAIDWTIADIKEINPSYCMHKINLEEGCKNSIEH</sequence>
<evidence type="ECO:0000313" key="2">
    <source>
        <dbReference type="Proteomes" id="UP000504603"/>
    </source>
</evidence>
<dbReference type="InterPro" id="IPR021109">
    <property type="entry name" value="Peptidase_aspartic_dom_sf"/>
</dbReference>
<feature type="coiled-coil region" evidence="1">
    <location>
        <begin position="148"/>
        <end position="182"/>
    </location>
</feature>
<protein>
    <submittedName>
        <fullName evidence="3">Uncharacterized protein LOC111016198</fullName>
    </submittedName>
</protein>
<dbReference type="CDD" id="cd00303">
    <property type="entry name" value="retropepsin_like"/>
    <property type="match status" value="1"/>
</dbReference>